<dbReference type="Gene3D" id="3.40.50.620">
    <property type="entry name" value="HUPs"/>
    <property type="match status" value="2"/>
</dbReference>
<evidence type="ECO:0000313" key="4">
    <source>
        <dbReference type="Proteomes" id="UP000184609"/>
    </source>
</evidence>
<dbReference type="InterPro" id="IPR006015">
    <property type="entry name" value="Universal_stress_UspA"/>
</dbReference>
<dbReference type="InterPro" id="IPR014729">
    <property type="entry name" value="Rossmann-like_a/b/a_fold"/>
</dbReference>
<dbReference type="CDD" id="cd00293">
    <property type="entry name" value="USP-like"/>
    <property type="match status" value="1"/>
</dbReference>
<evidence type="ECO:0000313" key="3">
    <source>
        <dbReference type="EMBL" id="SHO60573.1"/>
    </source>
</evidence>
<feature type="domain" description="UspA" evidence="2">
    <location>
        <begin position="1"/>
        <end position="142"/>
    </location>
</feature>
<protein>
    <submittedName>
        <fullName evidence="3">Nucleotide-binding universal stress protein, UspA family</fullName>
    </submittedName>
</protein>
<gene>
    <name evidence="3" type="ORF">SAMN04488108_0885</name>
</gene>
<dbReference type="EMBL" id="FRXN01000001">
    <property type="protein sequence ID" value="SHO60573.1"/>
    <property type="molecule type" value="Genomic_DNA"/>
</dbReference>
<organism evidence="3 4">
    <name type="scientific">Algoriphagus zhangzhouensis</name>
    <dbReference type="NCBI Taxonomy" id="1073327"/>
    <lineage>
        <taxon>Bacteria</taxon>
        <taxon>Pseudomonadati</taxon>
        <taxon>Bacteroidota</taxon>
        <taxon>Cytophagia</taxon>
        <taxon>Cytophagales</taxon>
        <taxon>Cyclobacteriaceae</taxon>
        <taxon>Algoriphagus</taxon>
    </lineage>
</organism>
<dbReference type="STRING" id="1073327.SAMN04488108_0885"/>
<dbReference type="AlphaFoldDB" id="A0A1M7Z6L5"/>
<dbReference type="InterPro" id="IPR006016">
    <property type="entry name" value="UspA"/>
</dbReference>
<name>A0A1M7Z6L5_9BACT</name>
<comment type="similarity">
    <text evidence="1">Belongs to the universal stress protein A family.</text>
</comment>
<reference evidence="4" key="1">
    <citation type="submission" date="2016-12" db="EMBL/GenBank/DDBJ databases">
        <authorList>
            <person name="Varghese N."/>
            <person name="Submissions S."/>
        </authorList>
    </citation>
    <scope>NUCLEOTIDE SEQUENCE [LARGE SCALE GENOMIC DNA]</scope>
    <source>
        <strain evidence="4">DSM 25035</strain>
    </source>
</reference>
<evidence type="ECO:0000256" key="1">
    <source>
        <dbReference type="ARBA" id="ARBA00008791"/>
    </source>
</evidence>
<dbReference type="Proteomes" id="UP000184609">
    <property type="component" value="Unassembled WGS sequence"/>
</dbReference>
<evidence type="ECO:0000259" key="2">
    <source>
        <dbReference type="Pfam" id="PF00582"/>
    </source>
</evidence>
<dbReference type="Pfam" id="PF00582">
    <property type="entry name" value="Usp"/>
    <property type="match status" value="1"/>
</dbReference>
<dbReference type="OrthoDB" id="1522603at2"/>
<accession>A0A1M7Z6L5</accession>
<dbReference type="PANTHER" id="PTHR46268">
    <property type="entry name" value="STRESS RESPONSE PROTEIN NHAX"/>
    <property type="match status" value="1"/>
</dbReference>
<proteinExistence type="inferred from homology"/>
<dbReference type="SUPFAM" id="SSF52402">
    <property type="entry name" value="Adenine nucleotide alpha hydrolases-like"/>
    <property type="match status" value="2"/>
</dbReference>
<dbReference type="PRINTS" id="PR01438">
    <property type="entry name" value="UNVRSLSTRESS"/>
</dbReference>
<sequence>MKTIIVPFDFSTYSLAALKTAQKISNKSGSKIIAVTVIPSDLDYENLTEEAKKKFTEIAEEKEEAQSILPKYIDEVAPSKSEIEFVVKVGTPSERILKAIQEYEAELVVMGAHGKGFAEGKFIGSTLQKVMRNAACPVLGVKEALDGNDLRKVAFASTFNEGSKKAFETLKSLIKPFKCSVHLLFVNTPEHFTASDIIKTGMDSFQKGHEEIVFHQHVYNANEVESGLINFSQEHGIKWLVVVSGHHETSPSYQVGVTETVLFKSDLGVLSVKI</sequence>
<dbReference type="RefSeq" id="WP_073570511.1">
    <property type="nucleotide sequence ID" value="NZ_FRXN01000001.1"/>
</dbReference>
<dbReference type="PANTHER" id="PTHR46268:SF6">
    <property type="entry name" value="UNIVERSAL STRESS PROTEIN UP12"/>
    <property type="match status" value="1"/>
</dbReference>
<keyword evidence="4" id="KW-1185">Reference proteome</keyword>